<accession>A0A8H3QRR2</accession>
<dbReference type="Proteomes" id="UP000615446">
    <property type="component" value="Unassembled WGS sequence"/>
</dbReference>
<proteinExistence type="predicted"/>
<organism evidence="1 2">
    <name type="scientific">Rhizophagus clarus</name>
    <dbReference type="NCBI Taxonomy" id="94130"/>
    <lineage>
        <taxon>Eukaryota</taxon>
        <taxon>Fungi</taxon>
        <taxon>Fungi incertae sedis</taxon>
        <taxon>Mucoromycota</taxon>
        <taxon>Glomeromycotina</taxon>
        <taxon>Glomeromycetes</taxon>
        <taxon>Glomerales</taxon>
        <taxon>Glomeraceae</taxon>
        <taxon>Rhizophagus</taxon>
    </lineage>
</organism>
<dbReference type="AlphaFoldDB" id="A0A8H3QRR2"/>
<evidence type="ECO:0000313" key="2">
    <source>
        <dbReference type="Proteomes" id="UP000615446"/>
    </source>
</evidence>
<gene>
    <name evidence="1" type="ORF">RCL2_001632100</name>
</gene>
<comment type="caution">
    <text evidence="1">The sequence shown here is derived from an EMBL/GenBank/DDBJ whole genome shotgun (WGS) entry which is preliminary data.</text>
</comment>
<sequence>MWVPVILCVSGFDCESDRNIYTMTKLKSQVTQLKALPSPGRQFLIIQNQQPVYQFSDSTGTTYFPNIFGYDFNAECRTSFE</sequence>
<dbReference type="EMBL" id="BLAL01000187">
    <property type="protein sequence ID" value="GES89421.1"/>
    <property type="molecule type" value="Genomic_DNA"/>
</dbReference>
<reference evidence="1" key="1">
    <citation type="submission" date="2019-10" db="EMBL/GenBank/DDBJ databases">
        <title>Conservation and host-specific expression of non-tandemly repeated heterogenous ribosome RNA gene in arbuscular mycorrhizal fungi.</title>
        <authorList>
            <person name="Maeda T."/>
            <person name="Kobayashi Y."/>
            <person name="Nakagawa T."/>
            <person name="Ezawa T."/>
            <person name="Yamaguchi K."/>
            <person name="Bino T."/>
            <person name="Nishimoto Y."/>
            <person name="Shigenobu S."/>
            <person name="Kawaguchi M."/>
        </authorList>
    </citation>
    <scope>NUCLEOTIDE SEQUENCE</scope>
    <source>
        <strain evidence="1">HR1</strain>
    </source>
</reference>
<protein>
    <submittedName>
        <fullName evidence="1">Uncharacterized protein</fullName>
    </submittedName>
</protein>
<evidence type="ECO:0000313" key="1">
    <source>
        <dbReference type="EMBL" id="GES89421.1"/>
    </source>
</evidence>
<name>A0A8H3QRR2_9GLOM</name>